<name>A0ABW3G5W8_9NOCA</name>
<protein>
    <submittedName>
        <fullName evidence="2">PIG-L deacetylase family protein</fullName>
        <ecNumber evidence="2">3.5.1.-</ecNumber>
    </submittedName>
</protein>
<evidence type="ECO:0000313" key="3">
    <source>
        <dbReference type="Proteomes" id="UP001597068"/>
    </source>
</evidence>
<dbReference type="Pfam" id="PF02585">
    <property type="entry name" value="PIG-L"/>
    <property type="match status" value="1"/>
</dbReference>
<dbReference type="EC" id="3.5.1.-" evidence="2"/>
<keyword evidence="1" id="KW-0862">Zinc</keyword>
<dbReference type="InterPro" id="IPR024078">
    <property type="entry name" value="LmbE-like_dom_sf"/>
</dbReference>
<dbReference type="SUPFAM" id="SSF102588">
    <property type="entry name" value="LmbE-like"/>
    <property type="match status" value="1"/>
</dbReference>
<dbReference type="RefSeq" id="WP_253646633.1">
    <property type="nucleotide sequence ID" value="NZ_BAAAMO010000002.1"/>
</dbReference>
<dbReference type="InterPro" id="IPR003737">
    <property type="entry name" value="GlcNAc_PI_deacetylase-related"/>
</dbReference>
<evidence type="ECO:0000256" key="1">
    <source>
        <dbReference type="ARBA" id="ARBA00022833"/>
    </source>
</evidence>
<dbReference type="PANTHER" id="PTHR12993">
    <property type="entry name" value="N-ACETYLGLUCOSAMINYL-PHOSPHATIDYLINOSITOL DE-N-ACETYLASE-RELATED"/>
    <property type="match status" value="1"/>
</dbReference>
<organism evidence="2 3">
    <name type="scientific">Williamsia deligens</name>
    <dbReference type="NCBI Taxonomy" id="321325"/>
    <lineage>
        <taxon>Bacteria</taxon>
        <taxon>Bacillati</taxon>
        <taxon>Actinomycetota</taxon>
        <taxon>Actinomycetes</taxon>
        <taxon>Mycobacteriales</taxon>
        <taxon>Nocardiaceae</taxon>
        <taxon>Williamsia</taxon>
    </lineage>
</organism>
<comment type="caution">
    <text evidence="2">The sequence shown here is derived from an EMBL/GenBank/DDBJ whole genome shotgun (WGS) entry which is preliminary data.</text>
</comment>
<dbReference type="Proteomes" id="UP001597068">
    <property type="component" value="Unassembled WGS sequence"/>
</dbReference>
<gene>
    <name evidence="2" type="ORF">ACFQ04_06670</name>
</gene>
<keyword evidence="3" id="KW-1185">Reference proteome</keyword>
<dbReference type="EMBL" id="JBHTIL010000001">
    <property type="protein sequence ID" value="MFD0925417.1"/>
    <property type="molecule type" value="Genomic_DNA"/>
</dbReference>
<dbReference type="GO" id="GO:0016787">
    <property type="term" value="F:hydrolase activity"/>
    <property type="evidence" value="ECO:0007669"/>
    <property type="project" value="UniProtKB-KW"/>
</dbReference>
<proteinExistence type="predicted"/>
<keyword evidence="2" id="KW-0378">Hydrolase</keyword>
<sequence length="258" mass="27801">MTDPTPAFNGSDPGVAPAARWREWIAEHPFTELDADHPARTPAVKMLVVAAHPDDEVLGAGGLMAQTVRDGGRVTVLCLSDGGASHPGSPTHTPDELAERRRRELVLALDELGVEHVQHRTFPDGGLAGHAEDLVVEIEAAISTFGGHDVVVGVWRGDRHPDHAAVGWAAATASAASGSVYLEYPVWMWHWARPGDVSVPWERSRVLSLPPDVVAAKRRAVEQFTSQIADLSDHPADRAVLPPAVLDRLVTDTELFFT</sequence>
<accession>A0ABW3G5W8</accession>
<evidence type="ECO:0000313" key="2">
    <source>
        <dbReference type="EMBL" id="MFD0925417.1"/>
    </source>
</evidence>
<dbReference type="PANTHER" id="PTHR12993:SF29">
    <property type="entry name" value="BLR3841 PROTEIN"/>
    <property type="match status" value="1"/>
</dbReference>
<reference evidence="3" key="1">
    <citation type="journal article" date="2019" name="Int. J. Syst. Evol. Microbiol.">
        <title>The Global Catalogue of Microorganisms (GCM) 10K type strain sequencing project: providing services to taxonomists for standard genome sequencing and annotation.</title>
        <authorList>
            <consortium name="The Broad Institute Genomics Platform"/>
            <consortium name="The Broad Institute Genome Sequencing Center for Infectious Disease"/>
            <person name="Wu L."/>
            <person name="Ma J."/>
        </authorList>
    </citation>
    <scope>NUCLEOTIDE SEQUENCE [LARGE SCALE GENOMIC DNA]</scope>
    <source>
        <strain evidence="3">CCUG 50873</strain>
    </source>
</reference>
<dbReference type="Gene3D" id="3.40.50.10320">
    <property type="entry name" value="LmbE-like"/>
    <property type="match status" value="1"/>
</dbReference>